<evidence type="ECO:0000256" key="3">
    <source>
        <dbReference type="ARBA" id="ARBA00022490"/>
    </source>
</evidence>
<dbReference type="PANTHER" id="PTHR11886">
    <property type="entry name" value="DYNEIN LIGHT CHAIN"/>
    <property type="match status" value="1"/>
</dbReference>
<dbReference type="EMBL" id="OV651814">
    <property type="protein sequence ID" value="CAH1106669.1"/>
    <property type="molecule type" value="Genomic_DNA"/>
</dbReference>
<dbReference type="AlphaFoldDB" id="A0A9P0G909"/>
<protein>
    <recommendedName>
        <fullName evidence="9">Dynein light chain</fullName>
    </recommendedName>
</protein>
<dbReference type="SMART" id="SM01375">
    <property type="entry name" value="Dynein_light"/>
    <property type="match status" value="1"/>
</dbReference>
<evidence type="ECO:0000256" key="8">
    <source>
        <dbReference type="ARBA" id="ARBA00058182"/>
    </source>
</evidence>
<evidence type="ECO:0000313" key="10">
    <source>
        <dbReference type="EMBL" id="CAH1106669.1"/>
    </source>
</evidence>
<evidence type="ECO:0000313" key="11">
    <source>
        <dbReference type="Proteomes" id="UP001153636"/>
    </source>
</evidence>
<dbReference type="GO" id="GO:0007017">
    <property type="term" value="P:microtubule-based process"/>
    <property type="evidence" value="ECO:0007669"/>
    <property type="project" value="InterPro"/>
</dbReference>
<reference evidence="10" key="1">
    <citation type="submission" date="2022-01" db="EMBL/GenBank/DDBJ databases">
        <authorList>
            <person name="King R."/>
        </authorList>
    </citation>
    <scope>NUCLEOTIDE SEQUENCE</scope>
</reference>
<keyword evidence="5 9" id="KW-0243">Dynein</keyword>
<comment type="function">
    <text evidence="8">Acts as a non-catalytic accessory component of a dynein complex.</text>
</comment>
<dbReference type="Gene3D" id="3.30.740.10">
    <property type="entry name" value="Protein Inhibitor Of Neuronal Nitric Oxide Synthase"/>
    <property type="match status" value="1"/>
</dbReference>
<keyword evidence="11" id="KW-1185">Reference proteome</keyword>
<evidence type="ECO:0000256" key="4">
    <source>
        <dbReference type="ARBA" id="ARBA00022701"/>
    </source>
</evidence>
<evidence type="ECO:0000256" key="1">
    <source>
        <dbReference type="ARBA" id="ARBA00004245"/>
    </source>
</evidence>
<dbReference type="InterPro" id="IPR037177">
    <property type="entry name" value="DLC_sf"/>
</dbReference>
<comment type="subcellular location">
    <subcellularLocation>
        <location evidence="1 9">Cytoplasm</location>
        <location evidence="1 9">Cytoskeleton</location>
    </subcellularLocation>
</comment>
<gene>
    <name evidence="10" type="ORF">PSYICH_LOCUS6631</name>
</gene>
<name>A0A9P0G909_9CUCU</name>
<organism evidence="10 11">
    <name type="scientific">Psylliodes chrysocephalus</name>
    <dbReference type="NCBI Taxonomy" id="3402493"/>
    <lineage>
        <taxon>Eukaryota</taxon>
        <taxon>Metazoa</taxon>
        <taxon>Ecdysozoa</taxon>
        <taxon>Arthropoda</taxon>
        <taxon>Hexapoda</taxon>
        <taxon>Insecta</taxon>
        <taxon>Pterygota</taxon>
        <taxon>Neoptera</taxon>
        <taxon>Endopterygota</taxon>
        <taxon>Coleoptera</taxon>
        <taxon>Polyphaga</taxon>
        <taxon>Cucujiformia</taxon>
        <taxon>Chrysomeloidea</taxon>
        <taxon>Chrysomelidae</taxon>
        <taxon>Galerucinae</taxon>
        <taxon>Alticini</taxon>
        <taxon>Psylliodes</taxon>
    </lineage>
</organism>
<keyword evidence="6 9" id="KW-0505">Motor protein</keyword>
<dbReference type="GO" id="GO:0005874">
    <property type="term" value="C:microtubule"/>
    <property type="evidence" value="ECO:0007669"/>
    <property type="project" value="UniProtKB-KW"/>
</dbReference>
<dbReference type="Proteomes" id="UP001153636">
    <property type="component" value="Chromosome 2"/>
</dbReference>
<sequence length="116" mass="12825">MCSPSGPCSPLAPPCGPVCSTPSPVNPCPVCPACVKNTDMSECMQKEAIDCAQCALAMYQHEKDVATYIKKEFDKRYCPSWHCFVGKNFGTYISHETTTFIYFYIGQNAFILFKSG</sequence>
<evidence type="ECO:0000256" key="5">
    <source>
        <dbReference type="ARBA" id="ARBA00023017"/>
    </source>
</evidence>
<dbReference type="GO" id="GO:0005868">
    <property type="term" value="C:cytoplasmic dynein complex"/>
    <property type="evidence" value="ECO:0007669"/>
    <property type="project" value="TreeGrafter"/>
</dbReference>
<dbReference type="InterPro" id="IPR001372">
    <property type="entry name" value="Dynein_light_chain_typ-1/2"/>
</dbReference>
<dbReference type="SUPFAM" id="SSF54648">
    <property type="entry name" value="DLC"/>
    <property type="match status" value="1"/>
</dbReference>
<accession>A0A9P0G909</accession>
<dbReference type="OrthoDB" id="10033309at2759"/>
<keyword evidence="3 9" id="KW-0963">Cytoplasm</keyword>
<keyword evidence="7 9" id="KW-0206">Cytoskeleton</keyword>
<dbReference type="Pfam" id="PF01221">
    <property type="entry name" value="Dynein_light"/>
    <property type="match status" value="1"/>
</dbReference>
<comment type="similarity">
    <text evidence="2 9">Belongs to the dynein light chain family.</text>
</comment>
<keyword evidence="4 9" id="KW-0493">Microtubule</keyword>
<evidence type="ECO:0000256" key="9">
    <source>
        <dbReference type="RuleBase" id="RU365010"/>
    </source>
</evidence>
<dbReference type="PANTHER" id="PTHR11886:SF35">
    <property type="entry name" value="DYNEIN LIGHT CHAIN"/>
    <property type="match status" value="1"/>
</dbReference>
<evidence type="ECO:0000256" key="6">
    <source>
        <dbReference type="ARBA" id="ARBA00023175"/>
    </source>
</evidence>
<dbReference type="GO" id="GO:0045505">
    <property type="term" value="F:dynein intermediate chain binding"/>
    <property type="evidence" value="ECO:0007669"/>
    <property type="project" value="TreeGrafter"/>
</dbReference>
<evidence type="ECO:0000256" key="7">
    <source>
        <dbReference type="ARBA" id="ARBA00023212"/>
    </source>
</evidence>
<proteinExistence type="inferred from homology"/>
<dbReference type="FunFam" id="3.30.740.10:FF:000001">
    <property type="entry name" value="Dynein light chain"/>
    <property type="match status" value="1"/>
</dbReference>
<evidence type="ECO:0000256" key="2">
    <source>
        <dbReference type="ARBA" id="ARBA00010156"/>
    </source>
</evidence>
<dbReference type="CDD" id="cd21452">
    <property type="entry name" value="DLC-like_DYNLL1_DYNLL2"/>
    <property type="match status" value="1"/>
</dbReference>